<reference evidence="1 2" key="1">
    <citation type="submission" date="2020-01" db="EMBL/GenBank/DDBJ databases">
        <title>Genome analysis.</title>
        <authorList>
            <person name="Wu S."/>
            <person name="Wang G."/>
        </authorList>
    </citation>
    <scope>NUCLEOTIDE SEQUENCE [LARGE SCALE GENOMIC DNA]</scope>
    <source>
        <strain evidence="1 2">SYL130</strain>
    </source>
</reference>
<comment type="caution">
    <text evidence="1">The sequence shown here is derived from an EMBL/GenBank/DDBJ whole genome shotgun (WGS) entry which is preliminary data.</text>
</comment>
<gene>
    <name evidence="1" type="ORF">GWC95_10370</name>
</gene>
<evidence type="ECO:0000313" key="1">
    <source>
        <dbReference type="EMBL" id="NCI50327.1"/>
    </source>
</evidence>
<keyword evidence="2" id="KW-1185">Reference proteome</keyword>
<organism evidence="1 2">
    <name type="scientific">Sediminibacterium roseum</name>
    <dbReference type="NCBI Taxonomy" id="1978412"/>
    <lineage>
        <taxon>Bacteria</taxon>
        <taxon>Pseudomonadati</taxon>
        <taxon>Bacteroidota</taxon>
        <taxon>Chitinophagia</taxon>
        <taxon>Chitinophagales</taxon>
        <taxon>Chitinophagaceae</taxon>
        <taxon>Sediminibacterium</taxon>
    </lineage>
</organism>
<sequence length="79" mass="8875">MDFYLNGREYHGNIAMIDNGSETQYHLNLGKNLAFTAVINEDGHWETDNKEVDPDLVAAAGDYIENMEDLQDVLAMLAL</sequence>
<dbReference type="RefSeq" id="WP_161818629.1">
    <property type="nucleotide sequence ID" value="NZ_JAACJS010000012.1"/>
</dbReference>
<dbReference type="Proteomes" id="UP000753802">
    <property type="component" value="Unassembled WGS sequence"/>
</dbReference>
<proteinExistence type="predicted"/>
<protein>
    <submittedName>
        <fullName evidence="1">Uncharacterized protein</fullName>
    </submittedName>
</protein>
<evidence type="ECO:0000313" key="2">
    <source>
        <dbReference type="Proteomes" id="UP000753802"/>
    </source>
</evidence>
<dbReference type="EMBL" id="JAACJS010000012">
    <property type="protein sequence ID" value="NCI50327.1"/>
    <property type="molecule type" value="Genomic_DNA"/>
</dbReference>
<accession>A0ABW9ZT73</accession>
<name>A0ABW9ZT73_9BACT</name>